<comment type="caution">
    <text evidence="1">The sequence shown here is derived from an EMBL/GenBank/DDBJ whole genome shotgun (WGS) entry which is preliminary data.</text>
</comment>
<evidence type="ECO:0000313" key="1">
    <source>
        <dbReference type="EMBL" id="KAK6618668.1"/>
    </source>
</evidence>
<evidence type="ECO:0000313" key="2">
    <source>
        <dbReference type="Proteomes" id="UP001372834"/>
    </source>
</evidence>
<dbReference type="AlphaFoldDB" id="A0AAN8NWG7"/>
<gene>
    <name evidence="1" type="ORF">RUM43_013059</name>
</gene>
<name>A0AAN8NWG7_POLSC</name>
<reference evidence="1 2" key="1">
    <citation type="submission" date="2023-10" db="EMBL/GenBank/DDBJ databases">
        <title>Genomes of two closely related lineages of the louse Polyplax serrata with different host specificities.</title>
        <authorList>
            <person name="Martinu J."/>
            <person name="Tarabai H."/>
            <person name="Stefka J."/>
            <person name="Hypsa V."/>
        </authorList>
    </citation>
    <scope>NUCLEOTIDE SEQUENCE [LARGE SCALE GENOMIC DNA]</scope>
    <source>
        <strain evidence="1">HR10_N</strain>
    </source>
</reference>
<dbReference type="Proteomes" id="UP001372834">
    <property type="component" value="Unassembled WGS sequence"/>
</dbReference>
<proteinExistence type="predicted"/>
<dbReference type="EMBL" id="JAWJWE010000041">
    <property type="protein sequence ID" value="KAK6618668.1"/>
    <property type="molecule type" value="Genomic_DNA"/>
</dbReference>
<accession>A0AAN8NWG7</accession>
<protein>
    <submittedName>
        <fullName evidence="1">Uncharacterized protein</fullName>
    </submittedName>
</protein>
<organism evidence="1 2">
    <name type="scientific">Polyplax serrata</name>
    <name type="common">Common mouse louse</name>
    <dbReference type="NCBI Taxonomy" id="468196"/>
    <lineage>
        <taxon>Eukaryota</taxon>
        <taxon>Metazoa</taxon>
        <taxon>Ecdysozoa</taxon>
        <taxon>Arthropoda</taxon>
        <taxon>Hexapoda</taxon>
        <taxon>Insecta</taxon>
        <taxon>Pterygota</taxon>
        <taxon>Neoptera</taxon>
        <taxon>Paraneoptera</taxon>
        <taxon>Psocodea</taxon>
        <taxon>Troctomorpha</taxon>
        <taxon>Phthiraptera</taxon>
        <taxon>Anoplura</taxon>
        <taxon>Polyplacidae</taxon>
        <taxon>Polyplax</taxon>
    </lineage>
</organism>
<sequence>MRLCETTIYKSHVGMCVPELGDDAGKGFTSARFLRPERWTPSIEMVAGFKIENREGARTPTKYVHRGESAICHAIDTNVEATRGRSQPVLCFLLRKFYNTCMGEMKKKTRELGKKEKFD</sequence>